<dbReference type="OrthoDB" id="499349at2"/>
<comment type="caution">
    <text evidence="1">The sequence shown here is derived from an EMBL/GenBank/DDBJ whole genome shotgun (WGS) entry which is preliminary data.</text>
</comment>
<gene>
    <name evidence="1" type="ORF">GUY60_34810</name>
</gene>
<dbReference type="InterPro" id="IPR011990">
    <property type="entry name" value="TPR-like_helical_dom_sf"/>
</dbReference>
<dbReference type="Proteomes" id="UP000598297">
    <property type="component" value="Unassembled WGS sequence"/>
</dbReference>
<protein>
    <submittedName>
        <fullName evidence="1">AfsR/SARP family transcriptional regulator</fullName>
    </submittedName>
</protein>
<organism evidence="1 2">
    <name type="scientific">Streptomyces boluensis</name>
    <dbReference type="NCBI Taxonomy" id="1775135"/>
    <lineage>
        <taxon>Bacteria</taxon>
        <taxon>Bacillati</taxon>
        <taxon>Actinomycetota</taxon>
        <taxon>Actinomycetes</taxon>
        <taxon>Kitasatosporales</taxon>
        <taxon>Streptomycetaceae</taxon>
        <taxon>Streptomyces</taxon>
    </lineage>
</organism>
<accession>A0A964XRD8</accession>
<dbReference type="PANTHER" id="PTHR47691:SF3">
    <property type="entry name" value="HTH-TYPE TRANSCRIPTIONAL REGULATOR RV0890C-RELATED"/>
    <property type="match status" value="1"/>
</dbReference>
<reference evidence="1" key="1">
    <citation type="submission" date="2020-01" db="EMBL/GenBank/DDBJ databases">
        <title>Whole-genome analyses of novel actinobacteria.</title>
        <authorList>
            <person name="Sahin N."/>
        </authorList>
    </citation>
    <scope>NUCLEOTIDE SEQUENCE</scope>
    <source>
        <strain evidence="1">YC537</strain>
    </source>
</reference>
<evidence type="ECO:0000313" key="2">
    <source>
        <dbReference type="Proteomes" id="UP000598297"/>
    </source>
</evidence>
<dbReference type="Gene3D" id="1.25.40.10">
    <property type="entry name" value="Tetratricopeptide repeat domain"/>
    <property type="match status" value="1"/>
</dbReference>
<dbReference type="AlphaFoldDB" id="A0A964XRD8"/>
<name>A0A964XRD8_9ACTN</name>
<feature type="non-terminal residue" evidence="1">
    <location>
        <position position="1"/>
    </location>
</feature>
<evidence type="ECO:0000313" key="1">
    <source>
        <dbReference type="EMBL" id="NBE56513.1"/>
    </source>
</evidence>
<dbReference type="SUPFAM" id="SSF48452">
    <property type="entry name" value="TPR-like"/>
    <property type="match status" value="1"/>
</dbReference>
<sequence>QAPPRLAAPPAPRLPAYELPAHELPVPLTPLIGRDAAVASLVRQLGTHRLITVTGPGGVGKTRLAVAAASAAADRFPDGVVLVELAAAAGAVEQVSAALAVREDAVSDLRAALRSRTALLVLDNCEQLSDEVAALAARLLASAPGLRILATSRQPLGVPGELVSVTAPLAGQDAVRLFTERASAALPGFTVEAGEAGEAGDAESVAVICRRLDGIPFALELAATRVRSLDVRTLATRLDDRFRLLSDALPGEPARRRTLRAMIDWSWELLTDEERHALRRLALHADGFTLRSADAVCGADALPEVLRLVDRSLVMPGKDGRYRLSETITAYGLERLTEADEFEDAAHLHGMHFAEAASQAAPLLHGQEGEPGSGPGSGQRDALLLLDAETANLRAALGRAVRHGDAVLALRLVTEQSWYWFLRGRIGEARRSLGDALGVPGQAPAALRADAAVWRDAFDVLAGAGRPDRTDRTDRPDEELSRADAAAPRAQWFLGHALMVAGADLPLGEQLVAQALVRLRSYGDTWGTAAALSSQATAAMLRGDLDTLRRRTADSHPVFEELGDAWGLLRCGYAQAGLAEVAGDHVRAAALHEEGVRLAEELGHWTEAADRITGLGRIALLRRDFTASRELHERARRLAHTHGYAAGAVHAEIGLALCARREGDLDRAEELLHTCLDWHRAREFDPGPALLLAELGFVAELRGDAATARALHRQGLAGARAGSDPRAVALALEGLAGAESLAGDSVQAARLLGEAARARAKAGAPLPDGERGDVDRITTRTRQALGEARFATEYGA</sequence>
<dbReference type="EMBL" id="JAAAHS010000508">
    <property type="protein sequence ID" value="NBE56513.1"/>
    <property type="molecule type" value="Genomic_DNA"/>
</dbReference>
<dbReference type="PANTHER" id="PTHR47691">
    <property type="entry name" value="REGULATOR-RELATED"/>
    <property type="match status" value="1"/>
</dbReference>
<dbReference type="InterPro" id="IPR027417">
    <property type="entry name" value="P-loop_NTPase"/>
</dbReference>
<keyword evidence="2" id="KW-1185">Reference proteome</keyword>
<proteinExistence type="predicted"/>
<dbReference type="RefSeq" id="WP_161705247.1">
    <property type="nucleotide sequence ID" value="NZ_JAAAHS010000508.1"/>
</dbReference>
<dbReference type="SUPFAM" id="SSF52540">
    <property type="entry name" value="P-loop containing nucleoside triphosphate hydrolases"/>
    <property type="match status" value="1"/>
</dbReference>
<dbReference type="PRINTS" id="PR00364">
    <property type="entry name" value="DISEASERSIST"/>
</dbReference>
<dbReference type="Gene3D" id="3.40.50.300">
    <property type="entry name" value="P-loop containing nucleotide triphosphate hydrolases"/>
    <property type="match status" value="1"/>
</dbReference>